<accession>A0ABY4DCY6</accession>
<dbReference type="GO" id="GO:0008814">
    <property type="term" value="F:citrate CoA-transferase activity"/>
    <property type="evidence" value="ECO:0007669"/>
    <property type="project" value="UniProtKB-EC"/>
</dbReference>
<evidence type="ECO:0000313" key="2">
    <source>
        <dbReference type="EMBL" id="UOM51840.1"/>
    </source>
</evidence>
<dbReference type="InterPro" id="IPR037171">
    <property type="entry name" value="NagB/RpiA_transferase-like"/>
</dbReference>
<dbReference type="Proteomes" id="UP000829708">
    <property type="component" value="Chromosome"/>
</dbReference>
<dbReference type="PIRSF" id="PIRSF009451">
    <property type="entry name" value="Citrt_lyas_alpha"/>
    <property type="match status" value="1"/>
</dbReference>
<keyword evidence="1" id="KW-0963">Cytoplasm</keyword>
<dbReference type="EC" id="4.1.3.6" evidence="1"/>
<evidence type="ECO:0000256" key="1">
    <source>
        <dbReference type="PIRNR" id="PIRNR009451"/>
    </source>
</evidence>
<organism evidence="2 3">
    <name type="scientific">Sphaerochaeta associata</name>
    <dbReference type="NCBI Taxonomy" id="1129264"/>
    <lineage>
        <taxon>Bacteria</taxon>
        <taxon>Pseudomonadati</taxon>
        <taxon>Spirochaetota</taxon>
        <taxon>Spirochaetia</taxon>
        <taxon>Spirochaetales</taxon>
        <taxon>Sphaerochaetaceae</taxon>
        <taxon>Sphaerochaeta</taxon>
    </lineage>
</organism>
<comment type="subcellular location">
    <subcellularLocation>
        <location evidence="1">Cytoplasm</location>
    </subcellularLocation>
</comment>
<dbReference type="SUPFAM" id="SSF100950">
    <property type="entry name" value="NagB/RpiA/CoA transferase-like"/>
    <property type="match status" value="2"/>
</dbReference>
<keyword evidence="1 2" id="KW-0808">Transferase</keyword>
<keyword evidence="1 2" id="KW-0456">Lyase</keyword>
<dbReference type="PANTHER" id="PTHR40596">
    <property type="entry name" value="CITRATE LYASE ALPHA CHAIN"/>
    <property type="match status" value="1"/>
</dbReference>
<dbReference type="Pfam" id="PF04223">
    <property type="entry name" value="CitF"/>
    <property type="match status" value="1"/>
</dbReference>
<proteinExistence type="predicted"/>
<evidence type="ECO:0000313" key="3">
    <source>
        <dbReference type="Proteomes" id="UP000829708"/>
    </source>
</evidence>
<keyword evidence="3" id="KW-1185">Reference proteome</keyword>
<gene>
    <name evidence="2" type="primary">citF</name>
    <name evidence="2" type="ORF">MUG09_03490</name>
</gene>
<name>A0ABY4DCY6_9SPIR</name>
<dbReference type="RefSeq" id="WP_244773607.1">
    <property type="nucleotide sequence ID" value="NZ_CP094929.1"/>
</dbReference>
<dbReference type="PANTHER" id="PTHR40596:SF1">
    <property type="entry name" value="CITRATE LYASE ALPHA CHAIN"/>
    <property type="match status" value="1"/>
</dbReference>
<sequence>MKEVLTLKEAIARSGLTSGMRISFHHHLRLGDRVVGLVLDLLQEMHFADLTLCVSSIMGEACEAVLRAVRAGVVTRIETTGMKSPLSEAVLNNEVPHPVVFRTHGGRARAIEEGQTPVDVAFIAASAADRQGNLNGTSGPNPFGSMGYAHADAEYAGYVIAITDFLSEEPLAYQSIKAKLVDVLVKVDSIGESEQVGGGSLRVSQNPTEHLIAERTLAVMQAAGTLKPGFNYQAGSGGISLLVTNLLEQYMKQHALQGGFASGGITGTLVRMAKEGLFHTLWDVQSFDGEAALSVAENSFHKEMSASLYANPNNPACIAHQLDVMILSATEVDLDFNVNSVSGTDGRILGALGGGPDTAYGAKLTIVVLPSFRGRIPMINKEVNLICTPGSDVDVVVTERGIAVNPNREDLLKALKQANLKPITIEELMMRIHALTGEPMLPKKEGSVVAVVEDRYGKKLSPLYSSLDTQD</sequence>
<dbReference type="InterPro" id="IPR006472">
    <property type="entry name" value="Citrate_lyase_asu"/>
</dbReference>
<dbReference type="EMBL" id="CP094929">
    <property type="protein sequence ID" value="UOM51840.1"/>
    <property type="molecule type" value="Genomic_DNA"/>
</dbReference>
<dbReference type="GO" id="GO:0008815">
    <property type="term" value="F:citrate (pro-3S)-lyase activity"/>
    <property type="evidence" value="ECO:0007669"/>
    <property type="project" value="UniProtKB-EC"/>
</dbReference>
<reference evidence="3" key="1">
    <citation type="journal article" date="2024" name="J Bioinform Genom">
        <title>Complete genome sequence of the type strain bacterium Sphaerochaeta associata GLS2t (VKM B-2742)t.</title>
        <authorList>
            <person name="Troshina O.Y."/>
            <person name="Tepeeva A.N."/>
            <person name="Arzamasceva V.O."/>
            <person name="Whitman W.B."/>
            <person name="Varghese N."/>
            <person name="Shapiro N."/>
            <person name="Woyke T."/>
            <person name="Kripides N.C."/>
            <person name="Vasilenko O.V."/>
        </authorList>
    </citation>
    <scope>NUCLEOTIDE SEQUENCE [LARGE SCALE GENOMIC DNA]</scope>
    <source>
        <strain evidence="3">GLS2T</strain>
    </source>
</reference>
<dbReference type="EC" id="2.8.3.10" evidence="1"/>
<dbReference type="NCBIfam" id="TIGR01584">
    <property type="entry name" value="citF"/>
    <property type="match status" value="1"/>
</dbReference>
<comment type="catalytic activity">
    <reaction evidence="1">
        <text>citrate + acetyl-CoA = (3S)-citryl-CoA + acetate</text>
        <dbReference type="Rhea" id="RHEA:19405"/>
        <dbReference type="ChEBI" id="CHEBI:16947"/>
        <dbReference type="ChEBI" id="CHEBI:30089"/>
        <dbReference type="ChEBI" id="CHEBI:57288"/>
        <dbReference type="ChEBI" id="CHEBI:57321"/>
        <dbReference type="EC" id="2.8.3.10"/>
    </reaction>
</comment>
<protein>
    <recommendedName>
        <fullName evidence="1">Citrate lyase alpha chain</fullName>
        <shortName evidence="1">Citrase alpha chain</shortName>
        <ecNumber evidence="1">2.8.3.10</ecNumber>
        <ecNumber evidence="1">4.1.3.6</ecNumber>
    </recommendedName>
    <alternativeName>
        <fullName evidence="1">Citrate (pro-3S)-lyase alpha chain</fullName>
    </alternativeName>
    <alternativeName>
        <fullName evidence="1">Citrate CoA-transferase subunit</fullName>
    </alternativeName>
</protein>
<comment type="catalytic activity">
    <reaction evidence="1">
        <text>citrate = oxaloacetate + acetate</text>
        <dbReference type="Rhea" id="RHEA:10760"/>
        <dbReference type="ChEBI" id="CHEBI:16452"/>
        <dbReference type="ChEBI" id="CHEBI:16947"/>
        <dbReference type="ChEBI" id="CHEBI:30089"/>
        <dbReference type="EC" id="4.1.3.6"/>
    </reaction>
</comment>
<dbReference type="Gene3D" id="3.40.1080.10">
    <property type="entry name" value="Glutaconate Coenzyme A-transferase"/>
    <property type="match status" value="2"/>
</dbReference>